<evidence type="ECO:0000256" key="1">
    <source>
        <dbReference type="ARBA" id="ARBA00004141"/>
    </source>
</evidence>
<keyword evidence="9" id="KW-1185">Reference proteome</keyword>
<feature type="transmembrane region" description="Helical" evidence="7">
    <location>
        <begin position="167"/>
        <end position="185"/>
    </location>
</feature>
<evidence type="ECO:0000256" key="2">
    <source>
        <dbReference type="ARBA" id="ARBA00007556"/>
    </source>
</evidence>
<keyword evidence="3" id="KW-0813">Transport</keyword>
<comment type="caution">
    <text evidence="7">Lacks conserved residue(s) required for the propagation of feature annotation.</text>
</comment>
<dbReference type="PANTHER" id="PTHR30188:SF4">
    <property type="entry name" value="PROTEIN TRIGALACTOSYLDIACYLGLYCEROL 1, CHLOROPLASTIC"/>
    <property type="match status" value="1"/>
</dbReference>
<dbReference type="KEGG" id="sgbi:P3F81_01470"/>
<dbReference type="GO" id="GO:0005548">
    <property type="term" value="F:phospholipid transporter activity"/>
    <property type="evidence" value="ECO:0007669"/>
    <property type="project" value="TreeGrafter"/>
</dbReference>
<evidence type="ECO:0000256" key="7">
    <source>
        <dbReference type="RuleBase" id="RU362044"/>
    </source>
</evidence>
<evidence type="ECO:0000256" key="5">
    <source>
        <dbReference type="ARBA" id="ARBA00022989"/>
    </source>
</evidence>
<proteinExistence type="inferred from homology"/>
<reference evidence="8" key="1">
    <citation type="submission" date="2023-03" db="EMBL/GenBank/DDBJ databases">
        <title>Selenobaculum gbiensis gen. nov. sp. nov., a new bacterium isolated from the gut microbiota of IBD patient.</title>
        <authorList>
            <person name="Yeo S."/>
            <person name="Park H."/>
            <person name="Huh C.S."/>
        </authorList>
    </citation>
    <scope>NUCLEOTIDE SEQUENCE</scope>
    <source>
        <strain evidence="8">ICN-92133</strain>
    </source>
</reference>
<dbReference type="RefSeq" id="WP_147667025.1">
    <property type="nucleotide sequence ID" value="NZ_CP120678.1"/>
</dbReference>
<name>A0A9Y2AJ65_9FIRM</name>
<comment type="similarity">
    <text evidence="2 7">Belongs to the MlaE permease family.</text>
</comment>
<organism evidence="8 9">
    <name type="scientific">Selenobaculum gibii</name>
    <dbReference type="NCBI Taxonomy" id="3054208"/>
    <lineage>
        <taxon>Bacteria</taxon>
        <taxon>Bacillati</taxon>
        <taxon>Bacillota</taxon>
        <taxon>Negativicutes</taxon>
        <taxon>Selenomonadales</taxon>
        <taxon>Selenomonadaceae</taxon>
        <taxon>Selenobaculum</taxon>
    </lineage>
</organism>
<evidence type="ECO:0000313" key="8">
    <source>
        <dbReference type="EMBL" id="WIW71021.1"/>
    </source>
</evidence>
<dbReference type="InterPro" id="IPR030802">
    <property type="entry name" value="Permease_MalE"/>
</dbReference>
<dbReference type="EMBL" id="CP120678">
    <property type="protein sequence ID" value="WIW71021.1"/>
    <property type="molecule type" value="Genomic_DNA"/>
</dbReference>
<keyword evidence="5 7" id="KW-1133">Transmembrane helix</keyword>
<dbReference type="GO" id="GO:0043190">
    <property type="term" value="C:ATP-binding cassette (ABC) transporter complex"/>
    <property type="evidence" value="ECO:0007669"/>
    <property type="project" value="InterPro"/>
</dbReference>
<keyword evidence="4 7" id="KW-0812">Transmembrane</keyword>
<feature type="transmembrane region" description="Helical" evidence="7">
    <location>
        <begin position="197"/>
        <end position="220"/>
    </location>
</feature>
<protein>
    <submittedName>
        <fullName evidence="8">ABC transporter permease</fullName>
    </submittedName>
</protein>
<evidence type="ECO:0000313" key="9">
    <source>
        <dbReference type="Proteomes" id="UP001243623"/>
    </source>
</evidence>
<dbReference type="AlphaFoldDB" id="A0A9Y2AJ65"/>
<dbReference type="Proteomes" id="UP001243623">
    <property type="component" value="Chromosome"/>
</dbReference>
<dbReference type="InterPro" id="IPR003453">
    <property type="entry name" value="ABC_MlaE_roteobac"/>
</dbReference>
<gene>
    <name evidence="8" type="ORF">P3F81_01470</name>
</gene>
<feature type="transmembrane region" description="Helical" evidence="7">
    <location>
        <begin position="232"/>
        <end position="256"/>
    </location>
</feature>
<dbReference type="PANTHER" id="PTHR30188">
    <property type="entry name" value="ABC TRANSPORTER PERMEASE PROTEIN-RELATED"/>
    <property type="match status" value="1"/>
</dbReference>
<accession>A0A9Y2AJ65</accession>
<keyword evidence="6 7" id="KW-0472">Membrane</keyword>
<evidence type="ECO:0000256" key="4">
    <source>
        <dbReference type="ARBA" id="ARBA00022692"/>
    </source>
</evidence>
<comment type="subcellular location">
    <subcellularLocation>
        <location evidence="1">Membrane</location>
        <topology evidence="1">Multi-pass membrane protein</topology>
    </subcellularLocation>
</comment>
<dbReference type="Pfam" id="PF02405">
    <property type="entry name" value="MlaE"/>
    <property type="match status" value="1"/>
</dbReference>
<evidence type="ECO:0000256" key="3">
    <source>
        <dbReference type="ARBA" id="ARBA00022448"/>
    </source>
</evidence>
<evidence type="ECO:0000256" key="6">
    <source>
        <dbReference type="ARBA" id="ARBA00023136"/>
    </source>
</evidence>
<dbReference type="NCBIfam" id="TIGR00056">
    <property type="entry name" value="MlaE family lipid ABC transporter permease subunit"/>
    <property type="match status" value="1"/>
</dbReference>
<sequence>MVIAFLERIGREVLKFIEGFGSVLMLGYETICQFKKPPKFKHVLEQMAHLGVDTLPIVTLTILFTGMVITLQTATEFIKFGAQSTVGGIVAIAMGRELAPVLTGVVAAGRVGAAITAEISSMKVTEQIDALRVMATNPIAYLVVPRLLACMIMIPLLTIFANVIGSFGGYLVATLYAGINSITYTQSIQNFTVPYDITGGLIKSVFFGAVIAIIGCYKGLNAPNGAVGVGKATTGSVVGSIITIFISNCFLSLILYR</sequence>